<reference evidence="1" key="1">
    <citation type="submission" date="2021-01" db="EMBL/GenBank/DDBJ databases">
        <authorList>
            <consortium name="Genoscope - CEA"/>
            <person name="William W."/>
        </authorList>
    </citation>
    <scope>NUCLEOTIDE SEQUENCE</scope>
</reference>
<keyword evidence="2" id="KW-1185">Reference proteome</keyword>
<gene>
    <name evidence="1" type="ORF">PSON_ATCC_30995.1.T0310048</name>
</gene>
<dbReference type="AlphaFoldDB" id="A0A8S1M6S9"/>
<sequence length="37" mass="4504">MIYILHSEKLESFHLCLLLKAILCISYNSQLWQNKYF</sequence>
<name>A0A8S1M6S9_9CILI</name>
<organism evidence="1 2">
    <name type="scientific">Paramecium sonneborni</name>
    <dbReference type="NCBI Taxonomy" id="65129"/>
    <lineage>
        <taxon>Eukaryota</taxon>
        <taxon>Sar</taxon>
        <taxon>Alveolata</taxon>
        <taxon>Ciliophora</taxon>
        <taxon>Intramacronucleata</taxon>
        <taxon>Oligohymenophorea</taxon>
        <taxon>Peniculida</taxon>
        <taxon>Parameciidae</taxon>
        <taxon>Paramecium</taxon>
    </lineage>
</organism>
<comment type="caution">
    <text evidence="1">The sequence shown here is derived from an EMBL/GenBank/DDBJ whole genome shotgun (WGS) entry which is preliminary data.</text>
</comment>
<dbReference type="Proteomes" id="UP000692954">
    <property type="component" value="Unassembled WGS sequence"/>
</dbReference>
<evidence type="ECO:0000313" key="2">
    <source>
        <dbReference type="Proteomes" id="UP000692954"/>
    </source>
</evidence>
<protein>
    <submittedName>
        <fullName evidence="1">Uncharacterized protein</fullName>
    </submittedName>
</protein>
<proteinExistence type="predicted"/>
<evidence type="ECO:0000313" key="1">
    <source>
        <dbReference type="EMBL" id="CAD8073613.1"/>
    </source>
</evidence>
<accession>A0A8S1M6S9</accession>
<dbReference type="EMBL" id="CAJJDN010000031">
    <property type="protein sequence ID" value="CAD8073613.1"/>
    <property type="molecule type" value="Genomic_DNA"/>
</dbReference>